<dbReference type="Gene3D" id="2.60.120.590">
    <property type="entry name" value="Alpha-ketoglutarate-dependent dioxygenase AlkB-like"/>
    <property type="match status" value="1"/>
</dbReference>
<dbReference type="EMBL" id="AVOT02045384">
    <property type="protein sequence ID" value="MBW0540744.1"/>
    <property type="molecule type" value="Genomic_DNA"/>
</dbReference>
<evidence type="ECO:0000259" key="3">
    <source>
        <dbReference type="PROSITE" id="PS51471"/>
    </source>
</evidence>
<dbReference type="InterPro" id="IPR027450">
    <property type="entry name" value="AlkB-like"/>
</dbReference>
<organism evidence="4 5">
    <name type="scientific">Austropuccinia psidii MF-1</name>
    <dbReference type="NCBI Taxonomy" id="1389203"/>
    <lineage>
        <taxon>Eukaryota</taxon>
        <taxon>Fungi</taxon>
        <taxon>Dikarya</taxon>
        <taxon>Basidiomycota</taxon>
        <taxon>Pucciniomycotina</taxon>
        <taxon>Pucciniomycetes</taxon>
        <taxon>Pucciniales</taxon>
        <taxon>Sphaerophragmiaceae</taxon>
        <taxon>Austropuccinia</taxon>
    </lineage>
</organism>
<dbReference type="GO" id="GO:0006307">
    <property type="term" value="P:DNA alkylation repair"/>
    <property type="evidence" value="ECO:0007669"/>
    <property type="project" value="InterPro"/>
</dbReference>
<sequence length="531" mass="60021">MSNQPQEITQTSISRDEALAKLLNIFEDVDCQVLLDSLIKNNGDLQITIDSVIRSVQQHQPQIQSKTHFKRQKITKSNSIKSWLNLDQSINQNLKSNNQTSSHIIPSTSSHGSQNSLRSLNDVLGRSNQTVSKSNSPKLNSHSYLPPLSISTPKSLSENLPCCSLIYNVLPKDLASRLYLQMIKDCQGLGNTHSPWIRNQWWLNDRQVQSPHLTAFFISKSTAEKSSEIDYNQSAQYWYAGKALEENSKPRYFSSEMEQAKVIIDPIVNKLLANDPQILLQAQRDPKINLIKRYDQEWDGPWSANVAASNCYRGSKESVGWHADQLTYLGPYPTIASLSLGTTRQFRLRPVPHPNLHESSPIRTYSITLPHNSLLVMHGGCQEYYKHCIPTQPSLDVFHPPGQSNQTFIERINITFRFYRPDFLPIKSTLASNLEVNPKNSYSPQKLGTPRCHCGIPAILRADQKGRAANSKNYHNSTLPVDINQSNQSIEFFWQCQAGLQNSGKNCKFFKFLDLNLEGRGPCIGDRTSQA</sequence>
<dbReference type="InterPro" id="IPR037151">
    <property type="entry name" value="AlkB-like_sf"/>
</dbReference>
<dbReference type="InterPro" id="IPR032854">
    <property type="entry name" value="ALKBH3"/>
</dbReference>
<proteinExistence type="predicted"/>
<name>A0A9Q3IJ74_9BASI</name>
<dbReference type="PROSITE" id="PS51140">
    <property type="entry name" value="CUE"/>
    <property type="match status" value="1"/>
</dbReference>
<gene>
    <name evidence="4" type="ORF">O181_080459</name>
</gene>
<evidence type="ECO:0000313" key="4">
    <source>
        <dbReference type="EMBL" id="MBW0540744.1"/>
    </source>
</evidence>
<dbReference type="GO" id="GO:0043130">
    <property type="term" value="F:ubiquitin binding"/>
    <property type="evidence" value="ECO:0007669"/>
    <property type="project" value="InterPro"/>
</dbReference>
<feature type="domain" description="CUE" evidence="2">
    <location>
        <begin position="14"/>
        <end position="59"/>
    </location>
</feature>
<feature type="region of interest" description="Disordered" evidence="1">
    <location>
        <begin position="97"/>
        <end position="118"/>
    </location>
</feature>
<accession>A0A9Q3IJ74</accession>
<evidence type="ECO:0000313" key="5">
    <source>
        <dbReference type="Proteomes" id="UP000765509"/>
    </source>
</evidence>
<evidence type="ECO:0000259" key="2">
    <source>
        <dbReference type="PROSITE" id="PS51140"/>
    </source>
</evidence>
<protein>
    <recommendedName>
        <fullName evidence="6">Fe2OG dioxygenase domain-containing protein</fullName>
    </recommendedName>
</protein>
<feature type="domain" description="Fe2OG dioxygenase" evidence="3">
    <location>
        <begin position="303"/>
        <end position="420"/>
    </location>
</feature>
<dbReference type="PANTHER" id="PTHR31212:SF4">
    <property type="entry name" value="ALPHA-KETOGLUTARATE-DEPENDENT DIOXYGENASE ALKB HOMOLOG 3"/>
    <property type="match status" value="1"/>
</dbReference>
<dbReference type="InterPro" id="IPR005123">
    <property type="entry name" value="Oxoglu/Fe-dep_dioxygenase_dom"/>
</dbReference>
<reference evidence="4" key="1">
    <citation type="submission" date="2021-03" db="EMBL/GenBank/DDBJ databases">
        <title>Draft genome sequence of rust myrtle Austropuccinia psidii MF-1, a brazilian biotype.</title>
        <authorList>
            <person name="Quecine M.C."/>
            <person name="Pachon D.M.R."/>
            <person name="Bonatelli M.L."/>
            <person name="Correr F.H."/>
            <person name="Franceschini L.M."/>
            <person name="Leite T.F."/>
            <person name="Margarido G.R.A."/>
            <person name="Almeida C.A."/>
            <person name="Ferrarezi J.A."/>
            <person name="Labate C.A."/>
        </authorList>
    </citation>
    <scope>NUCLEOTIDE SEQUENCE</scope>
    <source>
        <strain evidence="4">MF-1</strain>
    </source>
</reference>
<evidence type="ECO:0000256" key="1">
    <source>
        <dbReference type="SAM" id="MobiDB-lite"/>
    </source>
</evidence>
<dbReference type="InterPro" id="IPR003892">
    <property type="entry name" value="CUE"/>
</dbReference>
<comment type="caution">
    <text evidence="4">The sequence shown here is derived from an EMBL/GenBank/DDBJ whole genome shotgun (WGS) entry which is preliminary data.</text>
</comment>
<feature type="compositionally biased region" description="Low complexity" evidence="1">
    <location>
        <begin position="100"/>
        <end position="113"/>
    </location>
</feature>
<dbReference type="PANTHER" id="PTHR31212">
    <property type="entry name" value="ALPHA-KETOGLUTARATE-DEPENDENT DIOXYGENASE ALKB HOMOLOG 3"/>
    <property type="match status" value="1"/>
</dbReference>
<dbReference type="Proteomes" id="UP000765509">
    <property type="component" value="Unassembled WGS sequence"/>
</dbReference>
<dbReference type="GO" id="GO:0051213">
    <property type="term" value="F:dioxygenase activity"/>
    <property type="evidence" value="ECO:0007669"/>
    <property type="project" value="InterPro"/>
</dbReference>
<dbReference type="Pfam" id="PF13532">
    <property type="entry name" value="2OG-FeII_Oxy_2"/>
    <property type="match status" value="1"/>
</dbReference>
<dbReference type="SUPFAM" id="SSF51197">
    <property type="entry name" value="Clavaminate synthase-like"/>
    <property type="match status" value="1"/>
</dbReference>
<dbReference type="OrthoDB" id="545910at2759"/>
<keyword evidence="5" id="KW-1185">Reference proteome</keyword>
<dbReference type="AlphaFoldDB" id="A0A9Q3IJ74"/>
<evidence type="ECO:0008006" key="6">
    <source>
        <dbReference type="Google" id="ProtNLM"/>
    </source>
</evidence>
<dbReference type="PROSITE" id="PS51471">
    <property type="entry name" value="FE2OG_OXY"/>
    <property type="match status" value="1"/>
</dbReference>
<dbReference type="CDD" id="cd14279">
    <property type="entry name" value="CUE"/>
    <property type="match status" value="1"/>
</dbReference>